<proteinExistence type="predicted"/>
<evidence type="ECO:0000313" key="3">
    <source>
        <dbReference type="Proteomes" id="UP001256827"/>
    </source>
</evidence>
<dbReference type="SUPFAM" id="SSF109854">
    <property type="entry name" value="DinB/YfiT-like putative metalloenzymes"/>
    <property type="match status" value="1"/>
</dbReference>
<evidence type="ECO:0000259" key="1">
    <source>
        <dbReference type="Pfam" id="PF12867"/>
    </source>
</evidence>
<sequence length="157" mass="17654">MSKLVLRHFELTRGYFIKQAEAVSEEVAQVQPDGFNNTILWQIGHVLTLTEQIMFGFPHKTTNIPARYLELFGSGTKPADWKADVPTVGELIVQLKDQLDRVKQIPVERFNDSLEKPILGLETFGELAGLALLEEAQHMGQIKAMVRVIEQAGAKNR</sequence>
<dbReference type="Pfam" id="PF12867">
    <property type="entry name" value="DinB_2"/>
    <property type="match status" value="1"/>
</dbReference>
<dbReference type="InterPro" id="IPR024775">
    <property type="entry name" value="DinB-like"/>
</dbReference>
<feature type="domain" description="DinB-like" evidence="1">
    <location>
        <begin position="9"/>
        <end position="142"/>
    </location>
</feature>
<accession>A0ABY9T906</accession>
<dbReference type="Gene3D" id="1.20.120.450">
    <property type="entry name" value="dinb family like domain"/>
    <property type="match status" value="1"/>
</dbReference>
<protein>
    <submittedName>
        <fullName evidence="2">DinB family protein</fullName>
    </submittedName>
</protein>
<dbReference type="InterPro" id="IPR034660">
    <property type="entry name" value="DinB/YfiT-like"/>
</dbReference>
<reference evidence="2 3" key="1">
    <citation type="submission" date="2023-09" db="EMBL/GenBank/DDBJ databases">
        <title>Complete Genome and Methylome dissection of Bacillus brevis NEB573 original source of BbsI restriction endonuclease.</title>
        <authorList>
            <person name="Fomenkov A."/>
            <person name="Roberts R.D."/>
        </authorList>
    </citation>
    <scope>NUCLEOTIDE SEQUENCE [LARGE SCALE GENOMIC DNA]</scope>
    <source>
        <strain evidence="2 3">NEB573</strain>
    </source>
</reference>
<keyword evidence="3" id="KW-1185">Reference proteome</keyword>
<organism evidence="2 3">
    <name type="scientific">Brevibacillus brevis</name>
    <name type="common">Bacillus brevis</name>
    <dbReference type="NCBI Taxonomy" id="1393"/>
    <lineage>
        <taxon>Bacteria</taxon>
        <taxon>Bacillati</taxon>
        <taxon>Bacillota</taxon>
        <taxon>Bacilli</taxon>
        <taxon>Bacillales</taxon>
        <taxon>Paenibacillaceae</taxon>
        <taxon>Brevibacillus</taxon>
    </lineage>
</organism>
<evidence type="ECO:0000313" key="2">
    <source>
        <dbReference type="EMBL" id="WNC16383.1"/>
    </source>
</evidence>
<name>A0ABY9T906_BREBE</name>
<dbReference type="EMBL" id="CP134050">
    <property type="protein sequence ID" value="WNC16383.1"/>
    <property type="molecule type" value="Genomic_DNA"/>
</dbReference>
<gene>
    <name evidence="2" type="ORF">RGB73_08725</name>
</gene>
<dbReference type="Proteomes" id="UP001256827">
    <property type="component" value="Chromosome"/>
</dbReference>
<dbReference type="RefSeq" id="WP_310770998.1">
    <property type="nucleotide sequence ID" value="NZ_CP134050.1"/>
</dbReference>